<dbReference type="STRING" id="999415.HMPREF9943_00038"/>
<dbReference type="PATRIC" id="fig|999415.3.peg.40"/>
<gene>
    <name evidence="9" type="ORF">HMPREF9943_00038</name>
</gene>
<comment type="caution">
    <text evidence="9">The sequence shown here is derived from an EMBL/GenBank/DDBJ whole genome shotgun (WGS) entry which is preliminary data.</text>
</comment>
<evidence type="ECO:0000256" key="2">
    <source>
        <dbReference type="ARBA" id="ARBA00022475"/>
    </source>
</evidence>
<dbReference type="PANTHER" id="PTHR34390">
    <property type="entry name" value="UPF0442 PROTEIN YJJB-RELATED"/>
    <property type="match status" value="1"/>
</dbReference>
<dbReference type="InterPro" id="IPR050539">
    <property type="entry name" value="ThrE_Dicarb/AminoAcid_Exp"/>
</dbReference>
<dbReference type="OrthoDB" id="9813917at2"/>
<feature type="transmembrane region" description="Helical" evidence="7">
    <location>
        <begin position="166"/>
        <end position="186"/>
    </location>
</feature>
<evidence type="ECO:0000256" key="1">
    <source>
        <dbReference type="ARBA" id="ARBA00004651"/>
    </source>
</evidence>
<keyword evidence="2" id="KW-1003">Cell membrane</keyword>
<keyword evidence="4 7" id="KW-1133">Transmembrane helix</keyword>
<dbReference type="AlphaFoldDB" id="M2Q5Y8"/>
<dbReference type="GO" id="GO:0005886">
    <property type="term" value="C:plasma membrane"/>
    <property type="evidence" value="ECO:0007669"/>
    <property type="project" value="UniProtKB-SubCell"/>
</dbReference>
<dbReference type="BioCyc" id="ECAT999415-HMP:GTTI-47-MONOMER"/>
<dbReference type="Pfam" id="PF06738">
    <property type="entry name" value="ThrE"/>
    <property type="match status" value="1"/>
</dbReference>
<dbReference type="GO" id="GO:0015744">
    <property type="term" value="P:succinate transport"/>
    <property type="evidence" value="ECO:0007669"/>
    <property type="project" value="TreeGrafter"/>
</dbReference>
<evidence type="ECO:0000256" key="3">
    <source>
        <dbReference type="ARBA" id="ARBA00022692"/>
    </source>
</evidence>
<evidence type="ECO:0000256" key="7">
    <source>
        <dbReference type="SAM" id="Phobius"/>
    </source>
</evidence>
<dbReference type="Proteomes" id="UP000011758">
    <property type="component" value="Unassembled WGS sequence"/>
</dbReference>
<organism evidence="9 10">
    <name type="scientific">Eggerthia catenaformis OT 569 = DSM 20559</name>
    <dbReference type="NCBI Taxonomy" id="999415"/>
    <lineage>
        <taxon>Bacteria</taxon>
        <taxon>Bacillati</taxon>
        <taxon>Bacillota</taxon>
        <taxon>Erysipelotrichia</taxon>
        <taxon>Erysipelotrichales</taxon>
        <taxon>Coprobacillaceae</taxon>
        <taxon>Eggerthia</taxon>
    </lineage>
</organism>
<feature type="domain" description="Threonine/serine exporter-like N-terminal" evidence="8">
    <location>
        <begin position="9"/>
        <end position="245"/>
    </location>
</feature>
<feature type="transmembrane region" description="Helical" evidence="7">
    <location>
        <begin position="225"/>
        <end position="246"/>
    </location>
</feature>
<evidence type="ECO:0000259" key="8">
    <source>
        <dbReference type="Pfam" id="PF06738"/>
    </source>
</evidence>
<evidence type="ECO:0000256" key="5">
    <source>
        <dbReference type="ARBA" id="ARBA00023136"/>
    </source>
</evidence>
<sequence>MNTKEKLTFAVEIGETMLKNGGEVYRVEETILRILHTLNIIECDVYVLSNGIFASAHESKEDACSIIRNCTLGAMNLGKIAQLNQLSRQLEAGVIDEQQALKILEEVKKKEDIPILFLMIACGLGCGSFTYIFGGTVLDAFFSFIVGFILEVFLSRKMQSKFIKQIFGSAMVTLCAITLSKLIFKNLNTDKIIIGCIMPLVPGIAFTTAIRDLFHGDYLSGTIHLLDAILTGLCIAAGVGSMMMLWRAL</sequence>
<evidence type="ECO:0000256" key="6">
    <source>
        <dbReference type="ARBA" id="ARBA00034125"/>
    </source>
</evidence>
<feature type="transmembrane region" description="Helical" evidence="7">
    <location>
        <begin position="113"/>
        <end position="131"/>
    </location>
</feature>
<keyword evidence="3 7" id="KW-0812">Transmembrane</keyword>
<dbReference type="PANTHER" id="PTHR34390:SF2">
    <property type="entry name" value="SUCCINATE TRANSPORTER SUBUNIT YJJP-RELATED"/>
    <property type="match status" value="1"/>
</dbReference>
<dbReference type="eggNOG" id="COG2966">
    <property type="taxonomic scope" value="Bacteria"/>
</dbReference>
<keyword evidence="10" id="KW-1185">Reference proteome</keyword>
<dbReference type="GO" id="GO:0022857">
    <property type="term" value="F:transmembrane transporter activity"/>
    <property type="evidence" value="ECO:0007669"/>
    <property type="project" value="InterPro"/>
</dbReference>
<comment type="similarity">
    <text evidence="6">Belongs to the ThrE exporter (TC 2.A.79) family.</text>
</comment>
<proteinExistence type="inferred from homology"/>
<protein>
    <recommendedName>
        <fullName evidence="8">Threonine/serine exporter-like N-terminal domain-containing protein</fullName>
    </recommendedName>
</protein>
<keyword evidence="5 7" id="KW-0472">Membrane</keyword>
<name>M2Q5Y8_9FIRM</name>
<reference evidence="9 10" key="1">
    <citation type="submission" date="2013-02" db="EMBL/GenBank/DDBJ databases">
        <title>The Genome Sequence of Lactobacillus catenaformis F0143.</title>
        <authorList>
            <consortium name="The Broad Institute Genome Sequencing Platform"/>
            <person name="Earl A."/>
            <person name="Ward D."/>
            <person name="Feldgarden M."/>
            <person name="Gevers D."/>
            <person name="Izard J."/>
            <person name="Blanton J.M."/>
            <person name="Mathney J."/>
            <person name="Dewhirst F.E."/>
            <person name="Young S.K."/>
            <person name="Zeng Q."/>
            <person name="Gargeya S."/>
            <person name="Fitzgerald M."/>
            <person name="Haas B."/>
            <person name="Abouelleil A."/>
            <person name="Alvarado L."/>
            <person name="Arachchi H.M."/>
            <person name="Berlin A."/>
            <person name="Chapman S.B."/>
            <person name="Gearin G."/>
            <person name="Goldberg J."/>
            <person name="Griggs A."/>
            <person name="Gujja S."/>
            <person name="Hansen M."/>
            <person name="Heiman D."/>
            <person name="Howarth C."/>
            <person name="Larimer J."/>
            <person name="Lui A."/>
            <person name="MacDonald P.J.P."/>
            <person name="McCowen C."/>
            <person name="Montmayeur A."/>
            <person name="Murphy C."/>
            <person name="Neiman D."/>
            <person name="Pearson M."/>
            <person name="Priest M."/>
            <person name="Roberts A."/>
            <person name="Saif S."/>
            <person name="Shea T."/>
            <person name="Sisk P."/>
            <person name="Stolte C."/>
            <person name="Sykes S."/>
            <person name="Wortman J."/>
            <person name="Nusbaum C."/>
            <person name="Birren B."/>
        </authorList>
    </citation>
    <scope>NUCLEOTIDE SEQUENCE [LARGE SCALE GENOMIC DNA]</scope>
    <source>
        <strain evidence="9 10">OT 569</strain>
    </source>
</reference>
<dbReference type="EMBL" id="AGEJ01000001">
    <property type="protein sequence ID" value="EMD17606.1"/>
    <property type="molecule type" value="Genomic_DNA"/>
</dbReference>
<evidence type="ECO:0000313" key="10">
    <source>
        <dbReference type="Proteomes" id="UP000011758"/>
    </source>
</evidence>
<accession>M2Q5Y8</accession>
<dbReference type="InterPro" id="IPR010619">
    <property type="entry name" value="ThrE-like_N"/>
</dbReference>
<evidence type="ECO:0000256" key="4">
    <source>
        <dbReference type="ARBA" id="ARBA00022989"/>
    </source>
</evidence>
<evidence type="ECO:0000313" key="9">
    <source>
        <dbReference type="EMBL" id="EMD17606.1"/>
    </source>
</evidence>
<feature type="transmembrane region" description="Helical" evidence="7">
    <location>
        <begin position="192"/>
        <end position="213"/>
    </location>
</feature>
<comment type="subcellular location">
    <subcellularLocation>
        <location evidence="1">Cell membrane</location>
        <topology evidence="1">Multi-pass membrane protein</topology>
    </subcellularLocation>
</comment>
<dbReference type="RefSeq" id="WP_004801049.1">
    <property type="nucleotide sequence ID" value="NZ_KB446646.1"/>
</dbReference>